<dbReference type="PROSITE" id="PS00108">
    <property type="entry name" value="PROTEIN_KINASE_ST"/>
    <property type="match status" value="1"/>
</dbReference>
<dbReference type="AlphaFoldDB" id="A0A316W900"/>
<dbReference type="Gene3D" id="1.10.510.10">
    <property type="entry name" value="Transferase(Phosphotransferase) domain 1"/>
    <property type="match status" value="1"/>
</dbReference>
<dbReference type="STRING" id="1522189.A0A316W900"/>
<dbReference type="PANTHER" id="PTHR24346">
    <property type="entry name" value="MAP/MICROTUBULE AFFINITY-REGULATING KINASE"/>
    <property type="match status" value="1"/>
</dbReference>
<dbReference type="InterPro" id="IPR000719">
    <property type="entry name" value="Prot_kinase_dom"/>
</dbReference>
<dbReference type="GO" id="GO:0005524">
    <property type="term" value="F:ATP binding"/>
    <property type="evidence" value="ECO:0007669"/>
    <property type="project" value="UniProtKB-UniRule"/>
</dbReference>
<evidence type="ECO:0000256" key="7">
    <source>
        <dbReference type="SAM" id="MobiDB-lite"/>
    </source>
</evidence>
<dbReference type="GeneID" id="37033450"/>
<evidence type="ECO:0000256" key="6">
    <source>
        <dbReference type="RuleBase" id="RU000304"/>
    </source>
</evidence>
<dbReference type="GO" id="GO:0005829">
    <property type="term" value="C:cytosol"/>
    <property type="evidence" value="ECO:0007669"/>
    <property type="project" value="TreeGrafter"/>
</dbReference>
<keyword evidence="9" id="KW-0808">Transferase</keyword>
<dbReference type="InterPro" id="IPR017348">
    <property type="entry name" value="PIM1/2/3"/>
</dbReference>
<sequence>MTKSASAPSPKLTVSARHLSNHRLHADFARQYVLGDELGSGGFGFVVRATRVCDGFPVAVKFIFKDKVPNHGWVRDPSLGVIPMEAFVLKVVKHPGVVRFVDLFDDDAYFYLIMEHHGTPWQAPEPTSAKTPKNANETTAQEKTPKGMPTSSPMATSKSQPSAVKGAESLRPAPMERRSSCDLFECIEQHSRLSENKARWVFAQIVEAVYHLDTMGITHRDIKDENCVIDADFNVKLIDFGSAVIADPRKPPPYFNRFFGTMTFASSEILQGQSYRAPQAEVWSLGVLLSILLSGEGPFADQDAAMRGKITRPKGAWSHDALNLLLGCLEVNPDRRATIAQVRDHPWVRSAWSLRGLRRPSS</sequence>
<evidence type="ECO:0000259" key="8">
    <source>
        <dbReference type="PROSITE" id="PS50011"/>
    </source>
</evidence>
<organism evidence="9 10">
    <name type="scientific">Ceraceosorus guamensis</name>
    <dbReference type="NCBI Taxonomy" id="1522189"/>
    <lineage>
        <taxon>Eukaryota</taxon>
        <taxon>Fungi</taxon>
        <taxon>Dikarya</taxon>
        <taxon>Basidiomycota</taxon>
        <taxon>Ustilaginomycotina</taxon>
        <taxon>Exobasidiomycetes</taxon>
        <taxon>Ceraceosorales</taxon>
        <taxon>Ceraceosoraceae</taxon>
        <taxon>Ceraceosorus</taxon>
    </lineage>
</organism>
<keyword evidence="1 5" id="KW-0547">Nucleotide-binding</keyword>
<feature type="active site" description="Proton acceptor" evidence="3">
    <location>
        <position position="221"/>
    </location>
</feature>
<feature type="binding site" evidence="4">
    <location>
        <position position="182"/>
    </location>
    <ligand>
        <name>ATP</name>
        <dbReference type="ChEBI" id="CHEBI:30616"/>
    </ligand>
</feature>
<evidence type="ECO:0000256" key="2">
    <source>
        <dbReference type="ARBA" id="ARBA00022840"/>
    </source>
</evidence>
<feature type="compositionally biased region" description="Polar residues" evidence="7">
    <location>
        <begin position="149"/>
        <end position="162"/>
    </location>
</feature>
<dbReference type="GO" id="GO:0004674">
    <property type="term" value="F:protein serine/threonine kinase activity"/>
    <property type="evidence" value="ECO:0007669"/>
    <property type="project" value="UniProtKB-KW"/>
</dbReference>
<dbReference type="InParanoid" id="A0A316W900"/>
<protein>
    <submittedName>
        <fullName evidence="9">Kinase-like protein</fullName>
    </submittedName>
</protein>
<evidence type="ECO:0000256" key="3">
    <source>
        <dbReference type="PIRSR" id="PIRSR037993-1"/>
    </source>
</evidence>
<feature type="compositionally biased region" description="Polar residues" evidence="7">
    <location>
        <begin position="128"/>
        <end position="142"/>
    </location>
</feature>
<feature type="region of interest" description="Disordered" evidence="7">
    <location>
        <begin position="121"/>
        <end position="174"/>
    </location>
</feature>
<reference evidence="9 10" key="1">
    <citation type="journal article" date="2018" name="Mol. Biol. Evol.">
        <title>Broad Genomic Sampling Reveals a Smut Pathogenic Ancestry of the Fungal Clade Ustilaginomycotina.</title>
        <authorList>
            <person name="Kijpornyongpan T."/>
            <person name="Mondo S.J."/>
            <person name="Barry K."/>
            <person name="Sandor L."/>
            <person name="Lee J."/>
            <person name="Lipzen A."/>
            <person name="Pangilinan J."/>
            <person name="LaButti K."/>
            <person name="Hainaut M."/>
            <person name="Henrissat B."/>
            <person name="Grigoriev I.V."/>
            <person name="Spatafora J.W."/>
            <person name="Aime M.C."/>
        </authorList>
    </citation>
    <scope>NUCLEOTIDE SEQUENCE [LARGE SCALE GENOMIC DNA]</scope>
    <source>
        <strain evidence="9 10">MCA 4658</strain>
    </source>
</reference>
<dbReference type="SUPFAM" id="SSF56112">
    <property type="entry name" value="Protein kinase-like (PK-like)"/>
    <property type="match status" value="2"/>
</dbReference>
<dbReference type="PIRSF" id="PIRSF037993">
    <property type="entry name" value="STPK_Pim-1"/>
    <property type="match status" value="1"/>
</dbReference>
<keyword evidence="10" id="KW-1185">Reference proteome</keyword>
<comment type="similarity">
    <text evidence="6">Belongs to the protein kinase superfamily.</text>
</comment>
<dbReference type="GO" id="GO:0035556">
    <property type="term" value="P:intracellular signal transduction"/>
    <property type="evidence" value="ECO:0007669"/>
    <property type="project" value="TreeGrafter"/>
</dbReference>
<evidence type="ECO:0000256" key="1">
    <source>
        <dbReference type="ARBA" id="ARBA00022741"/>
    </source>
</evidence>
<dbReference type="InterPro" id="IPR008271">
    <property type="entry name" value="Ser/Thr_kinase_AS"/>
</dbReference>
<dbReference type="OrthoDB" id="10252171at2759"/>
<dbReference type="Gene3D" id="3.30.200.20">
    <property type="entry name" value="Phosphorylase Kinase, domain 1"/>
    <property type="match status" value="1"/>
</dbReference>
<keyword evidence="2 4" id="KW-0067">ATP-binding</keyword>
<feature type="binding site" evidence="4">
    <location>
        <position position="61"/>
    </location>
    <ligand>
        <name>ATP</name>
        <dbReference type="ChEBI" id="CHEBI:30616"/>
    </ligand>
</feature>
<evidence type="ECO:0000256" key="4">
    <source>
        <dbReference type="PIRSR" id="PIRSR037993-2"/>
    </source>
</evidence>
<dbReference type="EMBL" id="KZ819351">
    <property type="protein sequence ID" value="PWN46347.1"/>
    <property type="molecule type" value="Genomic_DNA"/>
</dbReference>
<dbReference type="GO" id="GO:0005634">
    <property type="term" value="C:nucleus"/>
    <property type="evidence" value="ECO:0007669"/>
    <property type="project" value="TreeGrafter"/>
</dbReference>
<dbReference type="GO" id="GO:0045719">
    <property type="term" value="P:negative regulation of glycogen biosynthetic process"/>
    <property type="evidence" value="ECO:0007669"/>
    <property type="project" value="TreeGrafter"/>
</dbReference>
<gene>
    <name evidence="9" type="ORF">IE81DRAFT_284163</name>
</gene>
<dbReference type="InterPro" id="IPR011009">
    <property type="entry name" value="Kinase-like_dom_sf"/>
</dbReference>
<dbReference type="PROSITE" id="PS00107">
    <property type="entry name" value="PROTEIN_KINASE_ATP"/>
    <property type="match status" value="1"/>
</dbReference>
<dbReference type="Pfam" id="PF00069">
    <property type="entry name" value="Pkinase"/>
    <property type="match status" value="2"/>
</dbReference>
<accession>A0A316W900</accession>
<name>A0A316W900_9BASI</name>
<evidence type="ECO:0000313" key="10">
    <source>
        <dbReference type="Proteomes" id="UP000245783"/>
    </source>
</evidence>
<feature type="domain" description="Protein kinase" evidence="8">
    <location>
        <begin position="32"/>
        <end position="348"/>
    </location>
</feature>
<dbReference type="PROSITE" id="PS50011">
    <property type="entry name" value="PROTEIN_KINASE_DOM"/>
    <property type="match status" value="1"/>
</dbReference>
<feature type="binding site" evidence="4">
    <location>
        <begin position="38"/>
        <end position="46"/>
    </location>
    <ligand>
        <name>ATP</name>
        <dbReference type="ChEBI" id="CHEBI:30616"/>
    </ligand>
</feature>
<dbReference type="SMART" id="SM00220">
    <property type="entry name" value="S_TKc"/>
    <property type="match status" value="1"/>
</dbReference>
<proteinExistence type="inferred from homology"/>
<evidence type="ECO:0000256" key="5">
    <source>
        <dbReference type="PROSITE-ProRule" id="PRU10141"/>
    </source>
</evidence>
<dbReference type="RefSeq" id="XP_025373507.1">
    <property type="nucleotide sequence ID" value="XM_025511580.1"/>
</dbReference>
<dbReference type="InterPro" id="IPR017441">
    <property type="entry name" value="Protein_kinase_ATP_BS"/>
</dbReference>
<dbReference type="Proteomes" id="UP000245783">
    <property type="component" value="Unassembled WGS sequence"/>
</dbReference>
<dbReference type="GO" id="GO:0043066">
    <property type="term" value="P:negative regulation of apoptotic process"/>
    <property type="evidence" value="ECO:0007669"/>
    <property type="project" value="InterPro"/>
</dbReference>
<dbReference type="FunFam" id="3.30.200.20:FF:000314">
    <property type="entry name" value="Serine/threonine protein kinase"/>
    <property type="match status" value="1"/>
</dbReference>
<feature type="binding site" evidence="4">
    <location>
        <position position="115"/>
    </location>
    <ligand>
        <name>ATP</name>
        <dbReference type="ChEBI" id="CHEBI:30616"/>
    </ligand>
</feature>
<feature type="binding site" evidence="5">
    <location>
        <position position="65"/>
    </location>
    <ligand>
        <name>ATP</name>
        <dbReference type="ChEBI" id="CHEBI:30616"/>
    </ligand>
</feature>
<evidence type="ECO:0000313" key="9">
    <source>
        <dbReference type="EMBL" id="PWN46347.1"/>
    </source>
</evidence>
<keyword evidence="6" id="KW-0723">Serine/threonine-protein kinase</keyword>
<keyword evidence="9" id="KW-0418">Kinase</keyword>
<dbReference type="PANTHER" id="PTHR24346:SF72">
    <property type="entry name" value="CAMK PROTEIN KINASE"/>
    <property type="match status" value="1"/>
</dbReference>
<dbReference type="FunFam" id="1.10.510.10:FF:000923">
    <property type="entry name" value="Related to serine/threonine-protein kinase"/>
    <property type="match status" value="1"/>
</dbReference>